<evidence type="ECO:0000256" key="2">
    <source>
        <dbReference type="ARBA" id="ARBA00022670"/>
    </source>
</evidence>
<evidence type="ECO:0000256" key="10">
    <source>
        <dbReference type="ARBA" id="ARBA00080645"/>
    </source>
</evidence>
<comment type="catalytic activity">
    <reaction evidence="5">
        <text>N(4)-(beta-N-acetyl-D-glucosaminyl)-L-asparagine + H2O = N-acetyl-beta-D-glucosaminylamine + L-aspartate + H(+)</text>
        <dbReference type="Rhea" id="RHEA:11544"/>
        <dbReference type="ChEBI" id="CHEBI:15377"/>
        <dbReference type="ChEBI" id="CHEBI:15378"/>
        <dbReference type="ChEBI" id="CHEBI:15947"/>
        <dbReference type="ChEBI" id="CHEBI:29991"/>
        <dbReference type="ChEBI" id="CHEBI:58080"/>
        <dbReference type="EC" id="3.5.1.26"/>
    </reaction>
</comment>
<evidence type="ECO:0000313" key="14">
    <source>
        <dbReference type="EMBL" id="CAF1388474.1"/>
    </source>
</evidence>
<evidence type="ECO:0000256" key="6">
    <source>
        <dbReference type="ARBA" id="ARBA00053295"/>
    </source>
</evidence>
<comment type="similarity">
    <text evidence="1">Belongs to the Ntn-hydrolase family.</text>
</comment>
<evidence type="ECO:0000256" key="13">
    <source>
        <dbReference type="PIRSR" id="PIRSR600246-3"/>
    </source>
</evidence>
<feature type="active site" description="Nucleophile" evidence="11">
    <location>
        <position position="191"/>
    </location>
</feature>
<evidence type="ECO:0000256" key="1">
    <source>
        <dbReference type="ARBA" id="ARBA00010872"/>
    </source>
</evidence>
<keyword evidence="16" id="KW-1185">Reference proteome</keyword>
<accession>A0A815JYJ0</accession>
<evidence type="ECO:0000256" key="7">
    <source>
        <dbReference type="ARBA" id="ARBA00066729"/>
    </source>
</evidence>
<dbReference type="GO" id="GO:0005737">
    <property type="term" value="C:cytoplasm"/>
    <property type="evidence" value="ECO:0007669"/>
    <property type="project" value="TreeGrafter"/>
</dbReference>
<evidence type="ECO:0000256" key="3">
    <source>
        <dbReference type="ARBA" id="ARBA00022801"/>
    </source>
</evidence>
<dbReference type="GO" id="GO:0003948">
    <property type="term" value="F:N4-(beta-N-acetylglucosaminyl)-L-asparaginase activity"/>
    <property type="evidence" value="ECO:0007669"/>
    <property type="project" value="UniProtKB-EC"/>
</dbReference>
<name>A0A815JYJ0_9BILA</name>
<evidence type="ECO:0000313" key="17">
    <source>
        <dbReference type="Proteomes" id="UP000663877"/>
    </source>
</evidence>
<reference evidence="14" key="1">
    <citation type="submission" date="2021-02" db="EMBL/GenBank/DDBJ databases">
        <authorList>
            <person name="Nowell W R."/>
        </authorList>
    </citation>
    <scope>NUCLEOTIDE SEQUENCE</scope>
</reference>
<dbReference type="PANTHER" id="PTHR10188">
    <property type="entry name" value="L-ASPARAGINASE"/>
    <property type="match status" value="1"/>
</dbReference>
<dbReference type="SUPFAM" id="SSF56235">
    <property type="entry name" value="N-terminal nucleophile aminohydrolases (Ntn hydrolases)"/>
    <property type="match status" value="1"/>
</dbReference>
<feature type="binding site" evidence="12">
    <location>
        <begin position="219"/>
        <end position="222"/>
    </location>
    <ligand>
        <name>substrate</name>
    </ligand>
</feature>
<dbReference type="GO" id="GO:0006508">
    <property type="term" value="P:proteolysis"/>
    <property type="evidence" value="ECO:0007669"/>
    <property type="project" value="UniProtKB-KW"/>
</dbReference>
<dbReference type="EMBL" id="CAJNOM010000983">
    <property type="protein sequence ID" value="CAF1583594.1"/>
    <property type="molecule type" value="Genomic_DNA"/>
</dbReference>
<dbReference type="InterPro" id="IPR000246">
    <property type="entry name" value="Peptidase_T2"/>
</dbReference>
<sequence length="330" mass="35426">MSTTQPTSSSTSPIVVNTWPFVNATRNAFTKLITPGATCLDAVEVGCRTCEDEQCDGSVGWGNHPAEDGETTLDALIMDGRTITAGAVANLHRIKNAVGVARAVLQYSSHSLLVGESATKFALEMGFKEEDLHSNASINLWNQWKNGNCQPNFRRNVQPDPATSCGPYRPKLENISNKPICHQLPAREHDTIGMIALDSNGDMAAGTSTNGLQFKIPGRVADSAVIGSGAYVDNEIGGACATGDGDVMQRFVPSYHAIQLMRQGIPPEEACSDAIKRIAKYNPTFTGAVLALHKNGQHGAACHGMDTFPYSVMQQGWVDPKVYQIPCFKS</sequence>
<evidence type="ECO:0000256" key="4">
    <source>
        <dbReference type="ARBA" id="ARBA00022813"/>
    </source>
</evidence>
<dbReference type="OrthoDB" id="188713at2759"/>
<dbReference type="Gene3D" id="3.60.20.30">
    <property type="entry name" value="(Glycosyl)asparaginase"/>
    <property type="match status" value="1"/>
</dbReference>
<gene>
    <name evidence="14" type="ORF">BJG266_LOCUS36976</name>
    <name evidence="15" type="ORF">QVE165_LOCUS50364</name>
</gene>
<organism evidence="14 17">
    <name type="scientific">Adineta steineri</name>
    <dbReference type="NCBI Taxonomy" id="433720"/>
    <lineage>
        <taxon>Eukaryota</taxon>
        <taxon>Metazoa</taxon>
        <taxon>Spiralia</taxon>
        <taxon>Gnathifera</taxon>
        <taxon>Rotifera</taxon>
        <taxon>Eurotatoria</taxon>
        <taxon>Bdelloidea</taxon>
        <taxon>Adinetida</taxon>
        <taxon>Adinetidae</taxon>
        <taxon>Adineta</taxon>
    </lineage>
</organism>
<evidence type="ECO:0000313" key="15">
    <source>
        <dbReference type="EMBL" id="CAF1583594.1"/>
    </source>
</evidence>
<proteinExistence type="inferred from homology"/>
<dbReference type="FunFam" id="3.60.20.30:FF:000003">
    <property type="entry name" value="N(4)-(Beta-N-acetylglucosaminyl)-L-asparaginase isoform X1"/>
    <property type="match status" value="1"/>
</dbReference>
<evidence type="ECO:0000256" key="5">
    <source>
        <dbReference type="ARBA" id="ARBA00050421"/>
    </source>
</evidence>
<feature type="binding site" evidence="12">
    <location>
        <begin position="242"/>
        <end position="245"/>
    </location>
    <ligand>
        <name>substrate</name>
    </ligand>
</feature>
<dbReference type="Proteomes" id="UP000663832">
    <property type="component" value="Unassembled WGS sequence"/>
</dbReference>
<evidence type="ECO:0000256" key="12">
    <source>
        <dbReference type="PIRSR" id="PIRSR600246-2"/>
    </source>
</evidence>
<dbReference type="Proteomes" id="UP000663877">
    <property type="component" value="Unassembled WGS sequence"/>
</dbReference>
<evidence type="ECO:0000256" key="11">
    <source>
        <dbReference type="PIRSR" id="PIRSR600246-1"/>
    </source>
</evidence>
<dbReference type="Pfam" id="PF01112">
    <property type="entry name" value="Asparaginase_2"/>
    <property type="match status" value="1"/>
</dbReference>
<dbReference type="EC" id="3.5.1.26" evidence="7"/>
<evidence type="ECO:0000313" key="16">
    <source>
        <dbReference type="Proteomes" id="UP000663832"/>
    </source>
</evidence>
<dbReference type="EMBL" id="CAJNOI010001160">
    <property type="protein sequence ID" value="CAF1388474.1"/>
    <property type="molecule type" value="Genomic_DNA"/>
</dbReference>
<dbReference type="InterPro" id="IPR029055">
    <property type="entry name" value="Ntn_hydrolases_N"/>
</dbReference>
<keyword evidence="4" id="KW-0068">Autocatalytic cleavage</keyword>
<protein>
    <recommendedName>
        <fullName evidence="7">N(4)-(beta-N-acetylglucosaminyl)-L-asparaginase</fullName>
        <ecNumber evidence="7">3.5.1.26</ecNumber>
    </recommendedName>
    <alternativeName>
        <fullName evidence="9">Aspartylglucosaminidase</fullName>
    </alternativeName>
    <alternativeName>
        <fullName evidence="8">Glycosylasparaginase</fullName>
    </alternativeName>
    <alternativeName>
        <fullName evidence="10">N4-(N-acetyl-beta-glucosaminyl)-L-asparagine amidase</fullName>
    </alternativeName>
</protein>
<keyword evidence="3" id="KW-0378">Hydrolase</keyword>
<keyword evidence="2" id="KW-0645">Protease</keyword>
<dbReference type="PANTHER" id="PTHR10188:SF6">
    <property type="entry name" value="N(4)-(BETA-N-ACETYLGLUCOSAMINYL)-L-ASPARAGINASE"/>
    <property type="match status" value="1"/>
</dbReference>
<comment type="function">
    <text evidence="6">Cleaves the GlcNAc-Asn bond which joins oligosaccharides to the peptide of asparagine-linked glycoproteins.</text>
</comment>
<evidence type="ECO:0000256" key="9">
    <source>
        <dbReference type="ARBA" id="ARBA00079301"/>
    </source>
</evidence>
<dbReference type="GO" id="GO:0008233">
    <property type="term" value="F:peptidase activity"/>
    <property type="evidence" value="ECO:0007669"/>
    <property type="project" value="UniProtKB-KW"/>
</dbReference>
<dbReference type="CDD" id="cd04513">
    <property type="entry name" value="Glycosylasparaginase"/>
    <property type="match status" value="1"/>
</dbReference>
<comment type="caution">
    <text evidence="14">The sequence shown here is derived from an EMBL/GenBank/DDBJ whole genome shotgun (WGS) entry which is preliminary data.</text>
</comment>
<evidence type="ECO:0000256" key="8">
    <source>
        <dbReference type="ARBA" id="ARBA00078726"/>
    </source>
</evidence>
<dbReference type="AlphaFoldDB" id="A0A815JYJ0"/>
<feature type="site" description="Cleavage; by autolysis" evidence="13">
    <location>
        <begin position="190"/>
        <end position="191"/>
    </location>
</feature>